<feature type="chain" id="PRO_5040847589" evidence="1">
    <location>
        <begin position="18"/>
        <end position="118"/>
    </location>
</feature>
<evidence type="ECO:0000313" key="2">
    <source>
        <dbReference type="EMBL" id="GLI57912.1"/>
    </source>
</evidence>
<organism evidence="2 3">
    <name type="scientific">Propionigenium maris DSM 9537</name>
    <dbReference type="NCBI Taxonomy" id="1123000"/>
    <lineage>
        <taxon>Bacteria</taxon>
        <taxon>Fusobacteriati</taxon>
        <taxon>Fusobacteriota</taxon>
        <taxon>Fusobacteriia</taxon>
        <taxon>Fusobacteriales</taxon>
        <taxon>Fusobacteriaceae</taxon>
        <taxon>Propionigenium</taxon>
    </lineage>
</organism>
<keyword evidence="3" id="KW-1185">Reference proteome</keyword>
<protein>
    <submittedName>
        <fullName evidence="2">Uncharacterized protein</fullName>
    </submittedName>
</protein>
<keyword evidence="1" id="KW-0732">Signal</keyword>
<evidence type="ECO:0000256" key="1">
    <source>
        <dbReference type="SAM" id="SignalP"/>
    </source>
</evidence>
<evidence type="ECO:0000313" key="3">
    <source>
        <dbReference type="Proteomes" id="UP001144471"/>
    </source>
</evidence>
<accession>A0A9W6GQ29</accession>
<feature type="signal peptide" evidence="1">
    <location>
        <begin position="1"/>
        <end position="17"/>
    </location>
</feature>
<dbReference type="EMBL" id="BSDY01000028">
    <property type="protein sequence ID" value="GLI57912.1"/>
    <property type="molecule type" value="Genomic_DNA"/>
</dbReference>
<dbReference type="Proteomes" id="UP001144471">
    <property type="component" value="Unassembled WGS sequence"/>
</dbReference>
<gene>
    <name evidence="2" type="ORF">PM10SUCC1_34260</name>
</gene>
<dbReference type="RefSeq" id="WP_281837587.1">
    <property type="nucleotide sequence ID" value="NZ_BSDY01000028.1"/>
</dbReference>
<reference evidence="2" key="1">
    <citation type="submission" date="2022-12" db="EMBL/GenBank/DDBJ databases">
        <title>Reference genome sequencing for broad-spectrum identification of bacterial and archaeal isolates by mass spectrometry.</title>
        <authorList>
            <person name="Sekiguchi Y."/>
            <person name="Tourlousse D.M."/>
        </authorList>
    </citation>
    <scope>NUCLEOTIDE SEQUENCE</scope>
    <source>
        <strain evidence="2">10succ1</strain>
    </source>
</reference>
<name>A0A9W6GQ29_9FUSO</name>
<proteinExistence type="predicted"/>
<comment type="caution">
    <text evidence="2">The sequence shown here is derived from an EMBL/GenBank/DDBJ whole genome shotgun (WGS) entry which is preliminary data.</text>
</comment>
<dbReference type="AlphaFoldDB" id="A0A9W6GQ29"/>
<sequence>MKKKLLGILILPTLVMAGVTGEGSNQTKTFEKKIYALEDHRTSALDVMYSGETNVNETFKKSITSKGNTEVSSYSALELMHEFGTDSKEYAKVRETLKGEVVQEEASTALELMYSRLS</sequence>